<dbReference type="KEGG" id="ani:ANIA_11552"/>
<reference evidence="2" key="1">
    <citation type="journal article" date="2005" name="Nature">
        <title>Sequencing of Aspergillus nidulans and comparative analysis with A. fumigatus and A. oryzae.</title>
        <authorList>
            <person name="Galagan J.E."/>
            <person name="Calvo S.E."/>
            <person name="Cuomo C."/>
            <person name="Ma L.J."/>
            <person name="Wortman J.R."/>
            <person name="Batzoglou S."/>
            <person name="Lee S.I."/>
            <person name="Basturkmen M."/>
            <person name="Spevak C.C."/>
            <person name="Clutterbuck J."/>
            <person name="Kapitonov V."/>
            <person name="Jurka J."/>
            <person name="Scazzocchio C."/>
            <person name="Farman M."/>
            <person name="Butler J."/>
            <person name="Purcell S."/>
            <person name="Harris S."/>
            <person name="Braus G.H."/>
            <person name="Draht O."/>
            <person name="Busch S."/>
            <person name="D'Enfert C."/>
            <person name="Bouchier C."/>
            <person name="Goldman G.H."/>
            <person name="Bell-Pedersen D."/>
            <person name="Griffiths-Jones S."/>
            <person name="Doonan J.H."/>
            <person name="Yu J."/>
            <person name="Vienken K."/>
            <person name="Pain A."/>
            <person name="Freitag M."/>
            <person name="Selker E.U."/>
            <person name="Archer D.B."/>
            <person name="Penalva M.A."/>
            <person name="Oakley B.R."/>
            <person name="Momany M."/>
            <person name="Tanaka T."/>
            <person name="Kumagai T."/>
            <person name="Asai K."/>
            <person name="Machida M."/>
            <person name="Nierman W.C."/>
            <person name="Denning D.W."/>
            <person name="Caddick M."/>
            <person name="Hynes M."/>
            <person name="Paoletti M."/>
            <person name="Fischer R."/>
            <person name="Miller B."/>
            <person name="Dyer P."/>
            <person name="Sachs M.S."/>
            <person name="Osmani S.A."/>
            <person name="Birren B.W."/>
        </authorList>
    </citation>
    <scope>NUCLEOTIDE SEQUENCE [LARGE SCALE GENOMIC DNA]</scope>
    <source>
        <strain evidence="2">FGSC A4 / ATCC 38163 / CBS 112.46 / NRRL 194 / M139</strain>
    </source>
</reference>
<evidence type="ECO:0000313" key="1">
    <source>
        <dbReference type="EMBL" id="CBF78708.1"/>
    </source>
</evidence>
<evidence type="ECO:0000313" key="2">
    <source>
        <dbReference type="Proteomes" id="UP000000560"/>
    </source>
</evidence>
<dbReference type="HOGENOM" id="CLU_2867635_0_0_1"/>
<reference evidence="2" key="2">
    <citation type="journal article" date="2009" name="Fungal Genet. Biol.">
        <title>The 2008 update of the Aspergillus nidulans genome annotation: a community effort.</title>
        <authorList>
            <person name="Wortman J.R."/>
            <person name="Gilsenan J.M."/>
            <person name="Joardar V."/>
            <person name="Deegan J."/>
            <person name="Clutterbuck J."/>
            <person name="Andersen M.R."/>
            <person name="Archer D."/>
            <person name="Bencina M."/>
            <person name="Braus G."/>
            <person name="Coutinho P."/>
            <person name="von Dohren H."/>
            <person name="Doonan J."/>
            <person name="Driessen A.J."/>
            <person name="Durek P."/>
            <person name="Espeso E."/>
            <person name="Fekete E."/>
            <person name="Flipphi M."/>
            <person name="Estrada C.G."/>
            <person name="Geysens S."/>
            <person name="Goldman G."/>
            <person name="de Groot P.W."/>
            <person name="Hansen K."/>
            <person name="Harris S.D."/>
            <person name="Heinekamp T."/>
            <person name="Helmstaedt K."/>
            <person name="Henrissat B."/>
            <person name="Hofmann G."/>
            <person name="Homan T."/>
            <person name="Horio T."/>
            <person name="Horiuchi H."/>
            <person name="James S."/>
            <person name="Jones M."/>
            <person name="Karaffa L."/>
            <person name="Karanyi Z."/>
            <person name="Kato M."/>
            <person name="Keller N."/>
            <person name="Kelly D.E."/>
            <person name="Kiel J.A."/>
            <person name="Kim J.M."/>
            <person name="van der Klei I.J."/>
            <person name="Klis F.M."/>
            <person name="Kovalchuk A."/>
            <person name="Krasevec N."/>
            <person name="Kubicek C.P."/>
            <person name="Liu B."/>
            <person name="Maccabe A."/>
            <person name="Meyer V."/>
            <person name="Mirabito P."/>
            <person name="Miskei M."/>
            <person name="Mos M."/>
            <person name="Mullins J."/>
            <person name="Nelson D.R."/>
            <person name="Nielsen J."/>
            <person name="Oakley B.R."/>
            <person name="Osmani S.A."/>
            <person name="Pakula T."/>
            <person name="Paszewski A."/>
            <person name="Paulsen I."/>
            <person name="Pilsyk S."/>
            <person name="Pocsi I."/>
            <person name="Punt P.J."/>
            <person name="Ram A.F."/>
            <person name="Ren Q."/>
            <person name="Robellet X."/>
            <person name="Robson G."/>
            <person name="Seiboth B."/>
            <person name="van Solingen P."/>
            <person name="Specht T."/>
            <person name="Sun J."/>
            <person name="Taheri-Talesh N."/>
            <person name="Takeshita N."/>
            <person name="Ussery D."/>
            <person name="vanKuyk P.A."/>
            <person name="Visser H."/>
            <person name="van de Vondervoort P.J."/>
            <person name="de Vries R.P."/>
            <person name="Walton J."/>
            <person name="Xiang X."/>
            <person name="Xiong Y."/>
            <person name="Zeng A.P."/>
            <person name="Brandt B.W."/>
            <person name="Cornell M.J."/>
            <person name="van den Hondel C.A."/>
            <person name="Visser J."/>
            <person name="Oliver S.G."/>
            <person name="Turner G."/>
        </authorList>
    </citation>
    <scope>GENOME REANNOTATION</scope>
    <source>
        <strain evidence="2">FGSC A4 / ATCC 38163 / CBS 112.46 / NRRL 194 / M139</strain>
    </source>
</reference>
<dbReference type="Proteomes" id="UP000000560">
    <property type="component" value="Chromosome IV"/>
</dbReference>
<protein>
    <submittedName>
        <fullName evidence="1">Uncharacterized protein</fullName>
    </submittedName>
</protein>
<dbReference type="RefSeq" id="XP_050467860.1">
    <property type="nucleotide sequence ID" value="XM_050611884.1"/>
</dbReference>
<dbReference type="InParanoid" id="C8VCS8"/>
<dbReference type="GeneID" id="74897120"/>
<dbReference type="VEuPathDB" id="FungiDB:AN11552"/>
<sequence>MYGHTFVFEHSDLGTVPDYELSLFFDANPWLKPYEWMMSFKNMVSKLSSESTASSREFYLRDWF</sequence>
<dbReference type="AlphaFoldDB" id="C8VCS8"/>
<name>C8VCS8_EMENI</name>
<accession>C8VCS8</accession>
<proteinExistence type="predicted"/>
<organism evidence="1 2">
    <name type="scientific">Emericella nidulans (strain FGSC A4 / ATCC 38163 / CBS 112.46 / NRRL 194 / M139)</name>
    <name type="common">Aspergillus nidulans</name>
    <dbReference type="NCBI Taxonomy" id="227321"/>
    <lineage>
        <taxon>Eukaryota</taxon>
        <taxon>Fungi</taxon>
        <taxon>Dikarya</taxon>
        <taxon>Ascomycota</taxon>
        <taxon>Pezizomycotina</taxon>
        <taxon>Eurotiomycetes</taxon>
        <taxon>Eurotiomycetidae</taxon>
        <taxon>Eurotiales</taxon>
        <taxon>Aspergillaceae</taxon>
        <taxon>Aspergillus</taxon>
        <taxon>Aspergillus subgen. Nidulantes</taxon>
    </lineage>
</organism>
<gene>
    <name evidence="1" type="ORF">ANIA_11552</name>
</gene>
<keyword evidence="2" id="KW-1185">Reference proteome</keyword>
<dbReference type="EMBL" id="BN001304">
    <property type="protein sequence ID" value="CBF78708.1"/>
    <property type="molecule type" value="Genomic_DNA"/>
</dbReference>